<protein>
    <recommendedName>
        <fullName evidence="8">Glycogen synthase</fullName>
        <ecNumber evidence="8">2.4.1.21</ecNumber>
    </recommendedName>
    <alternativeName>
        <fullName evidence="8">Starch [bacterial glycogen] synthase</fullName>
    </alternativeName>
</protein>
<dbReference type="KEGG" id="acru:HHL28_14205"/>
<dbReference type="AlphaFoldDB" id="A0A858R8Y8"/>
<organism evidence="11 12">
    <name type="scientific">Aerophototrophica crusticola</name>
    <dbReference type="NCBI Taxonomy" id="1709002"/>
    <lineage>
        <taxon>Bacteria</taxon>
        <taxon>Pseudomonadati</taxon>
        <taxon>Pseudomonadota</taxon>
        <taxon>Alphaproteobacteria</taxon>
        <taxon>Rhodospirillales</taxon>
        <taxon>Rhodospirillaceae</taxon>
        <taxon>Aerophototrophica</taxon>
    </lineage>
</organism>
<evidence type="ECO:0000256" key="2">
    <source>
        <dbReference type="ARBA" id="ARBA00002764"/>
    </source>
</evidence>
<dbReference type="Pfam" id="PF08323">
    <property type="entry name" value="Glyco_transf_5"/>
    <property type="match status" value="1"/>
</dbReference>
<comment type="catalytic activity">
    <reaction evidence="1 8">
        <text>[(1-&gt;4)-alpha-D-glucosyl](n) + ADP-alpha-D-glucose = [(1-&gt;4)-alpha-D-glucosyl](n+1) + ADP + H(+)</text>
        <dbReference type="Rhea" id="RHEA:18189"/>
        <dbReference type="Rhea" id="RHEA-COMP:9584"/>
        <dbReference type="Rhea" id="RHEA-COMP:9587"/>
        <dbReference type="ChEBI" id="CHEBI:15378"/>
        <dbReference type="ChEBI" id="CHEBI:15444"/>
        <dbReference type="ChEBI" id="CHEBI:57498"/>
        <dbReference type="ChEBI" id="CHEBI:456216"/>
        <dbReference type="EC" id="2.4.1.21"/>
    </reaction>
</comment>
<evidence type="ECO:0000256" key="3">
    <source>
        <dbReference type="ARBA" id="ARBA00004964"/>
    </source>
</evidence>
<dbReference type="UniPathway" id="UPA00164"/>
<accession>A0A858R8Y8</accession>
<keyword evidence="7 8" id="KW-0320">Glycogen biosynthesis</keyword>
<evidence type="ECO:0000256" key="1">
    <source>
        <dbReference type="ARBA" id="ARBA00001478"/>
    </source>
</evidence>
<dbReference type="PANTHER" id="PTHR45825">
    <property type="entry name" value="GRANULE-BOUND STARCH SYNTHASE 1, CHLOROPLASTIC/AMYLOPLASTIC"/>
    <property type="match status" value="1"/>
</dbReference>
<keyword evidence="5 8" id="KW-0328">Glycosyltransferase</keyword>
<evidence type="ECO:0000256" key="8">
    <source>
        <dbReference type="HAMAP-Rule" id="MF_00484"/>
    </source>
</evidence>
<dbReference type="SUPFAM" id="SSF53756">
    <property type="entry name" value="UDP-Glycosyltransferase/glycogen phosphorylase"/>
    <property type="match status" value="1"/>
</dbReference>
<comment type="similarity">
    <text evidence="4 8">Belongs to the glycosyltransferase 1 family. Bacterial/plant glycogen synthase subfamily.</text>
</comment>
<dbReference type="HAMAP" id="MF_00484">
    <property type="entry name" value="Glycogen_synth"/>
    <property type="match status" value="1"/>
</dbReference>
<feature type="domain" description="Starch synthase catalytic" evidence="10">
    <location>
        <begin position="2"/>
        <end position="247"/>
    </location>
</feature>
<feature type="binding site" evidence="8">
    <location>
        <position position="15"/>
    </location>
    <ligand>
        <name>ADP-alpha-D-glucose</name>
        <dbReference type="ChEBI" id="CHEBI:57498"/>
    </ligand>
</feature>
<proteinExistence type="inferred from homology"/>
<dbReference type="GO" id="GO:0009011">
    <property type="term" value="F:alpha-1,4-glucan glucosyltransferase (ADP-glucose donor) activity"/>
    <property type="evidence" value="ECO:0007669"/>
    <property type="project" value="UniProtKB-UniRule"/>
</dbReference>
<keyword evidence="6 8" id="KW-0808">Transferase</keyword>
<dbReference type="NCBIfam" id="NF001899">
    <property type="entry name" value="PRK00654.1-2"/>
    <property type="match status" value="1"/>
</dbReference>
<gene>
    <name evidence="8 11" type="primary">glgA</name>
    <name evidence="11" type="ORF">HHL28_14205</name>
</gene>
<dbReference type="Pfam" id="PF00534">
    <property type="entry name" value="Glycos_transf_1"/>
    <property type="match status" value="1"/>
</dbReference>
<evidence type="ECO:0000313" key="11">
    <source>
        <dbReference type="EMBL" id="QJE74089.1"/>
    </source>
</evidence>
<evidence type="ECO:0000256" key="7">
    <source>
        <dbReference type="ARBA" id="ARBA00023056"/>
    </source>
</evidence>
<dbReference type="PANTHER" id="PTHR45825:SF11">
    <property type="entry name" value="ALPHA AMYLASE DOMAIN-CONTAINING PROTEIN"/>
    <property type="match status" value="1"/>
</dbReference>
<name>A0A858R8Y8_9PROT</name>
<dbReference type="Gene3D" id="3.40.50.2000">
    <property type="entry name" value="Glycogen Phosphorylase B"/>
    <property type="match status" value="2"/>
</dbReference>
<comment type="pathway">
    <text evidence="3 8">Glycan biosynthesis; glycogen biosynthesis.</text>
</comment>
<evidence type="ECO:0000259" key="9">
    <source>
        <dbReference type="Pfam" id="PF00534"/>
    </source>
</evidence>
<comment type="function">
    <text evidence="2 8">Synthesizes alpha-1,4-glucan chains using ADP-glucose.</text>
</comment>
<evidence type="ECO:0000256" key="6">
    <source>
        <dbReference type="ARBA" id="ARBA00022679"/>
    </source>
</evidence>
<dbReference type="EMBL" id="CP051775">
    <property type="protein sequence ID" value="QJE74089.1"/>
    <property type="molecule type" value="Genomic_DNA"/>
</dbReference>
<feature type="domain" description="Glycosyl transferase family 1" evidence="9">
    <location>
        <begin position="302"/>
        <end position="451"/>
    </location>
</feature>
<dbReference type="GO" id="GO:0005978">
    <property type="term" value="P:glycogen biosynthetic process"/>
    <property type="evidence" value="ECO:0007669"/>
    <property type="project" value="UniProtKB-UniRule"/>
</dbReference>
<sequence length="493" mass="52663">MRVLFVASECFPYVKTGGLADVAGALPPALRALGLDVRILLPGYPGVLGKLDVLRTVRDLRGLPGLPPDSPARLLATLPGDGQVPLYVLDVPAFFARAGSPYLGPDGQDWSDNHLRFGALSRTAALVGLDGDGDGWLPDVVHCHDWQAGLVPAYLHYPFWPFAGRRRPKTVFTIHNLAFQGLFPADTVPLLGLPWEAFTPQGLEFHGKLGFLKAGLAYADKLTTVSPTYAAEIQGGDFGFGLDGLLRLRAADLSGILNGIDMDIWDPARDPLLPTRYDATTLEAKAASKSVVQQAFGLADRPNAPLFGIVSRLTHQKGIDLVVEALPRLVSQGAQLAVLGTGSRELEQALAKAAADNPGRVGVRLAYDEALSHQIQAGCDVLMVPSRFEPCGLTQMYALRYGTLPLVARVGGLNDTVTDVTEQTLADGTGTGFVFAPVEVGALVRAIDRSLALFRAPHLWHKVQQAAMSRDVGWAAPAREYDALYGGLLAEGD</sequence>
<dbReference type="EC" id="2.4.1.21" evidence="8"/>
<evidence type="ECO:0000256" key="4">
    <source>
        <dbReference type="ARBA" id="ARBA00010281"/>
    </source>
</evidence>
<dbReference type="GO" id="GO:0005829">
    <property type="term" value="C:cytosol"/>
    <property type="evidence" value="ECO:0007669"/>
    <property type="project" value="TreeGrafter"/>
</dbReference>
<evidence type="ECO:0000256" key="5">
    <source>
        <dbReference type="ARBA" id="ARBA00022676"/>
    </source>
</evidence>
<reference evidence="11" key="1">
    <citation type="submission" date="2020-04" db="EMBL/GenBank/DDBJ databases">
        <title>A desert anoxygenic phototrophic bacterium fixes CO2 using RubisCO under aerobic conditions.</title>
        <authorList>
            <person name="Tang K."/>
        </authorList>
    </citation>
    <scope>NUCLEOTIDE SEQUENCE [LARGE SCALE GENOMIC DNA]</scope>
    <source>
        <strain evidence="11">MIMtkB3</strain>
    </source>
</reference>
<dbReference type="InterPro" id="IPR001296">
    <property type="entry name" value="Glyco_trans_1"/>
</dbReference>
<dbReference type="Proteomes" id="UP000501891">
    <property type="component" value="Chromosome"/>
</dbReference>
<dbReference type="InterPro" id="IPR011835">
    <property type="entry name" value="GS/SS"/>
</dbReference>
<dbReference type="NCBIfam" id="TIGR02095">
    <property type="entry name" value="glgA"/>
    <property type="match status" value="1"/>
</dbReference>
<dbReference type="GO" id="GO:0004373">
    <property type="term" value="F:alpha-1,4-glucan glucosyltransferase (UDP-glucose donor) activity"/>
    <property type="evidence" value="ECO:0007669"/>
    <property type="project" value="InterPro"/>
</dbReference>
<dbReference type="CDD" id="cd03791">
    <property type="entry name" value="GT5_Glycogen_synthase_DULL1-like"/>
    <property type="match status" value="1"/>
</dbReference>
<keyword evidence="12" id="KW-1185">Reference proteome</keyword>
<evidence type="ECO:0000259" key="10">
    <source>
        <dbReference type="Pfam" id="PF08323"/>
    </source>
</evidence>
<evidence type="ECO:0000313" key="12">
    <source>
        <dbReference type="Proteomes" id="UP000501891"/>
    </source>
</evidence>
<dbReference type="InterPro" id="IPR013534">
    <property type="entry name" value="Starch_synth_cat_dom"/>
</dbReference>